<feature type="region of interest" description="Disordered" evidence="2">
    <location>
        <begin position="1197"/>
        <end position="1218"/>
    </location>
</feature>
<feature type="region of interest" description="Disordered" evidence="2">
    <location>
        <begin position="1086"/>
        <end position="1110"/>
    </location>
</feature>
<feature type="coiled-coil region" evidence="1">
    <location>
        <begin position="357"/>
        <end position="410"/>
    </location>
</feature>
<organism evidence="3 4">
    <name type="scientific">Cryptosporidium xiaoi</name>
    <dbReference type="NCBI Taxonomy" id="659607"/>
    <lineage>
        <taxon>Eukaryota</taxon>
        <taxon>Sar</taxon>
        <taxon>Alveolata</taxon>
        <taxon>Apicomplexa</taxon>
        <taxon>Conoidasida</taxon>
        <taxon>Coccidia</taxon>
        <taxon>Eucoccidiorida</taxon>
        <taxon>Eimeriorina</taxon>
        <taxon>Cryptosporidiidae</taxon>
        <taxon>Cryptosporidium</taxon>
    </lineage>
</organism>
<evidence type="ECO:0000313" key="4">
    <source>
        <dbReference type="Proteomes" id="UP001311799"/>
    </source>
</evidence>
<feature type="compositionally biased region" description="Polar residues" evidence="2">
    <location>
        <begin position="735"/>
        <end position="745"/>
    </location>
</feature>
<feature type="region of interest" description="Disordered" evidence="2">
    <location>
        <begin position="2160"/>
        <end position="2375"/>
    </location>
</feature>
<evidence type="ECO:0000256" key="2">
    <source>
        <dbReference type="SAM" id="MobiDB-lite"/>
    </source>
</evidence>
<feature type="compositionally biased region" description="Basic and acidic residues" evidence="2">
    <location>
        <begin position="1202"/>
        <end position="1217"/>
    </location>
</feature>
<feature type="compositionally biased region" description="Polar residues" evidence="2">
    <location>
        <begin position="1851"/>
        <end position="1875"/>
    </location>
</feature>
<feature type="compositionally biased region" description="Low complexity" evidence="2">
    <location>
        <begin position="2213"/>
        <end position="2223"/>
    </location>
</feature>
<feature type="region of interest" description="Disordered" evidence="2">
    <location>
        <begin position="508"/>
        <end position="564"/>
    </location>
</feature>
<evidence type="ECO:0000256" key="1">
    <source>
        <dbReference type="SAM" id="Coils"/>
    </source>
</evidence>
<feature type="compositionally biased region" description="Basic residues" evidence="2">
    <location>
        <begin position="2041"/>
        <end position="2050"/>
    </location>
</feature>
<feature type="compositionally biased region" description="Polar residues" evidence="2">
    <location>
        <begin position="2359"/>
        <end position="2375"/>
    </location>
</feature>
<feature type="region of interest" description="Disordered" evidence="2">
    <location>
        <begin position="1894"/>
        <end position="2148"/>
    </location>
</feature>
<feature type="compositionally biased region" description="Pro residues" evidence="2">
    <location>
        <begin position="1992"/>
        <end position="2003"/>
    </location>
</feature>
<feature type="compositionally biased region" description="Basic and acidic residues" evidence="2">
    <location>
        <begin position="1918"/>
        <end position="1941"/>
    </location>
</feature>
<sequence>MIQDASENSKNERKLPPLKLEKVKELFNDEESKYRMNNLFGTDEFNHFSSGSSSNLTSNLSVPQEPELINSRSISNKYDDVATNQIKNRMLKNQCFSMIPIMWDNDNESNSGIEYSHSQIDIDEYLKDLVKYDFVIPNTNKKVNLIDEGKNNPNISLIRNVNKSSKNLMKKLKSTLNSLSEFHENETKKSKGKDKLEAIDNRTYSKKSTNLVTLEGNNEGNMLLNCKSELEEIKKNKIEEKKIFNKKPSINMEILYGKRTSLKSEQKAGDELTNTNSKTESLCLEKKASIGSLKKMENKDTNNIDDILDKKLNKSLEIELGDSKHEGEDEKNNIHLSNVSLLKSSIIRSESESNLGFRGKQITMDEKESEMNEYERTKSKLGLKVMPIGSENKELELTKKEIKVEFQQEEPDNKYKYVKKTFGSTEYNINEKDRNTTENEARNDIIKLESKSLDETNNRYTENDTVNEYENEINAIEEHQSSKNDNISDNNNLSMKITESKINCDNEQKNKLESSNSNKKNNVNTVNLVKKSTKNEDTEGRKQKNNIADSKNVTEENHNESKIADEFDIHEHVEKGRLDPENRVKNVNCLTFEGNNIKNDDIDKQKQVNNIQDVKNEMKEESNEKRVNNEIKDVKQSTIGKLYLKNGFIKGGDIEGTKDEDDKYLENKKSTLGETYRNIETGMVLKQIDASPVSVHTNLEKEIAEECSNIKPGELAFEEELKQKVEQRLKKNSKTKGSTNCGNDSETLEDSGDLSENKKEFLSKKKIEVNMKINDKNESVDEHETELELRAKEKQNTMSKNILDSISKKSIETKNMKNGNVDKLKFEEELREKVKNRFEERSIEINSNSEAVKVDSINQEFIQSQKEEEIGEIKADELVTKDSINNNETDNVPTSKLNMELEKGALSKCSRKEMLLNDLKLNENGITEIINGKNNIINESKLDNDKKQSMNKNSKPELRIKGVFPKEINGIISKRSDEKNSYSKENGLEWQSSKNLDIGTKYIEKDKPKFNSFKSSYGRNDENILTAKVFDLNQKFEKEDKPELPDDHNKASIFKAKPQVVNNKINEKCLKRDMLKQNDNKSIQIQNLNSNSKPGLNSDDDQLNMRKGDSLKNDNKEILKSKRSQMIKGKDKIKELKIKKGSEMKYNKDERLQLSNVNNFTANKNSDVVELHLSSGPTLKKIFTLEECIDGPFIVKGNSSEGEGHTENKDSKPKKNDINCQRDVLNKNLLLNQKRRLSLKGHLKVPVIQMNHRNSNLTTLNNIECSEKEESHGIFSPLSYLYDKFQHFFTVNKKEPVKCYNKVCEEKINSSPELLVIKPFVGEYKNNNIDTFPFYNSKDNLFNKYRNIGTKECSELQEKKVLTEVDKLLSSDFSSIETMRKLEKRISSKSGNTIKKPLNRSKITRKTLSRNMHNPVDLKVLIERQSIGKVNSTNKNLKISLMENNSTNQFTTKNKSESRRVHKNRYLNKESSLVMSSTDKYEDMYMKNRLRRNFNRITNNLYSKSIEEEMKTSVCSCHVCSAHNNSNNKIDPITLHILREEMKIKREKSKKINDKKEKNENINNNVPKHYHKHYHYGGDKLIKFSKGCGHRYHCKHRHKHKNKRMNKNRKCEQEKNNNNIVVNESLKQNKLGSVENIKCNSNGVVSLKEQIELVLKEQGLIGKKENQNIEKGLDSQKLFYRTNDLSQLDYIFNNKEEKILQAIRENYEKECNVLQDINRSINLLRISNNNIINGNIKEEVMGESTDTINKKYEKMIQVIPKQTIYSTNIENEIIKRNIIHMRLDFNNIRKNLIEKRSKYSIQKRSTKNSLGLSNKASLQSALLKNESNSKEMNIVKSSGITGKKTVKKSILKSSKQQTIPKTEETPTSWFSGWFGSNNTEEKPKEIIDENSEQCNNSISCDSDAKATKATSNGNDLMTLKDLDNDEIHDKQIPEENNEEKGTFWSWFGDSEKPEKVETSNKALKETQESISKTNQQKLKRKESNKLSKQQFSPPPPTPTPAPKSKPEEQSWFSSWFGGATETPPPPPPTPAPATPTTSPKNKPKHKKGGIKRPPPLKPVDDTPNHSVKANNTKKAEPISLKHAPPPPTPTEVSWFSSLFGGGTDADKNEASNINSKTNEILEVEQDFKDVEGNNAISTENTVKKTDLEKIPSIKVTPAVDNDSVNTHAQESKQEEVSFFSSWFGGTSETTPAPPPTPLDKTPEKAQEQPQEGTSWFSSWFTTTPVENSPQETRQTSPKNKESKTSTTLQPNTDPNEQAEQSQTNQDFPSQGTNYSQNQYENTLITPEEGATVPENSTDQNKESAESSWFSGWFGGGTETTPAPPPTPTAESTQQPAINDSSLFGWFDGGSSNTPPPTPNAGTQPEGSSWFSGFGW</sequence>
<feature type="compositionally biased region" description="Polar residues" evidence="2">
    <location>
        <begin position="2244"/>
        <end position="2284"/>
    </location>
</feature>
<feature type="compositionally biased region" description="Basic and acidic residues" evidence="2">
    <location>
        <begin position="1949"/>
        <end position="1967"/>
    </location>
</feature>
<proteinExistence type="predicted"/>
<comment type="caution">
    <text evidence="3">The sequence shown here is derived from an EMBL/GenBank/DDBJ whole genome shotgun (WGS) entry which is preliminary data.</text>
</comment>
<feature type="compositionally biased region" description="Basic and acidic residues" evidence="2">
    <location>
        <begin position="552"/>
        <end position="564"/>
    </location>
</feature>
<feature type="compositionally biased region" description="Polar residues" evidence="2">
    <location>
        <begin position="2224"/>
        <end position="2237"/>
    </location>
</feature>
<feature type="compositionally biased region" description="Pro residues" evidence="2">
    <location>
        <begin position="2022"/>
        <end position="2033"/>
    </location>
</feature>
<feature type="region of interest" description="Disordered" evidence="2">
    <location>
        <begin position="728"/>
        <end position="756"/>
    </location>
</feature>
<dbReference type="Proteomes" id="UP001311799">
    <property type="component" value="Unassembled WGS sequence"/>
</dbReference>
<name>A0AAV9XWA8_9CRYT</name>
<dbReference type="PRINTS" id="PR01217">
    <property type="entry name" value="PRICHEXTENSN"/>
</dbReference>
<dbReference type="EMBL" id="JAWDEY010000022">
    <property type="protein sequence ID" value="KAK6588902.1"/>
    <property type="molecule type" value="Genomic_DNA"/>
</dbReference>
<gene>
    <name evidence="3" type="ORF">RS030_2260</name>
</gene>
<feature type="compositionally biased region" description="Basic and acidic residues" evidence="2">
    <location>
        <begin position="533"/>
        <end position="542"/>
    </location>
</feature>
<accession>A0AAV9XWA8</accession>
<keyword evidence="4" id="KW-1185">Reference proteome</keyword>
<protein>
    <submittedName>
        <fullName evidence="3">Uncharacterized protein</fullName>
    </submittedName>
</protein>
<reference evidence="3 4" key="1">
    <citation type="submission" date="2023-10" db="EMBL/GenBank/DDBJ databases">
        <title>Comparative genomics analysis reveals potential genetic determinants of host preference in Cryptosporidium xiaoi.</title>
        <authorList>
            <person name="Xiao L."/>
            <person name="Li J."/>
        </authorList>
    </citation>
    <scope>NUCLEOTIDE SEQUENCE [LARGE SCALE GENOMIC DNA]</scope>
    <source>
        <strain evidence="3 4">52996</strain>
    </source>
</reference>
<keyword evidence="1" id="KW-0175">Coiled coil</keyword>
<feature type="region of interest" description="Disordered" evidence="2">
    <location>
        <begin position="1846"/>
        <end position="1875"/>
    </location>
</feature>
<feature type="compositionally biased region" description="Polar residues" evidence="2">
    <location>
        <begin position="1086"/>
        <end position="1095"/>
    </location>
</feature>
<evidence type="ECO:0000313" key="3">
    <source>
        <dbReference type="EMBL" id="KAK6588902.1"/>
    </source>
</evidence>
<feature type="compositionally biased region" description="Low complexity" evidence="2">
    <location>
        <begin position="513"/>
        <end position="530"/>
    </location>
</feature>